<feature type="transmembrane region" description="Helical" evidence="1">
    <location>
        <begin position="194"/>
        <end position="216"/>
    </location>
</feature>
<keyword evidence="3" id="KW-0808">Transferase</keyword>
<reference evidence="4" key="1">
    <citation type="submission" date="2017-10" db="EMBL/GenBank/DDBJ databases">
        <title>Completed PacBio SMRT sequence of Methylosinus trichosporium OB3b reveals presence of a third large plasmid.</title>
        <authorList>
            <person name="Charles T.C."/>
            <person name="Lynch M.D.J."/>
            <person name="Heil J.R."/>
            <person name="Cheng J."/>
        </authorList>
    </citation>
    <scope>NUCLEOTIDE SEQUENCE [LARGE SCALE GENOMIC DNA]</scope>
    <source>
        <strain evidence="4">OB3b</strain>
    </source>
</reference>
<feature type="transmembrane region" description="Helical" evidence="1">
    <location>
        <begin position="123"/>
        <end position="141"/>
    </location>
</feature>
<evidence type="ECO:0000256" key="1">
    <source>
        <dbReference type="SAM" id="Phobius"/>
    </source>
</evidence>
<keyword evidence="3" id="KW-0012">Acyltransferase</keyword>
<dbReference type="EMBL" id="CP023737">
    <property type="protein sequence ID" value="ATQ66469.1"/>
    <property type="molecule type" value="Genomic_DNA"/>
</dbReference>
<dbReference type="GO" id="GO:0016020">
    <property type="term" value="C:membrane"/>
    <property type="evidence" value="ECO:0007669"/>
    <property type="project" value="TreeGrafter"/>
</dbReference>
<dbReference type="Proteomes" id="UP000230709">
    <property type="component" value="Chromosome"/>
</dbReference>
<evidence type="ECO:0000313" key="4">
    <source>
        <dbReference type="Proteomes" id="UP000230709"/>
    </source>
</evidence>
<feature type="transmembrane region" description="Helical" evidence="1">
    <location>
        <begin position="294"/>
        <end position="316"/>
    </location>
</feature>
<dbReference type="STRING" id="595536.GCA_000178815_00923"/>
<dbReference type="InterPro" id="IPR002656">
    <property type="entry name" value="Acyl_transf_3_dom"/>
</dbReference>
<feature type="transmembrane region" description="Helical" evidence="1">
    <location>
        <begin position="67"/>
        <end position="85"/>
    </location>
</feature>
<dbReference type="RefSeq" id="WP_003614437.1">
    <property type="nucleotide sequence ID" value="NZ_ADVE02000001.1"/>
</dbReference>
<feature type="transmembrane region" description="Helical" evidence="1">
    <location>
        <begin position="146"/>
        <end position="163"/>
    </location>
</feature>
<feature type="transmembrane region" description="Helical" evidence="1">
    <location>
        <begin position="228"/>
        <end position="247"/>
    </location>
</feature>
<feature type="transmembrane region" description="Helical" evidence="1">
    <location>
        <begin position="169"/>
        <end position="187"/>
    </location>
</feature>
<protein>
    <submittedName>
        <fullName evidence="3">Acyltransferase</fullName>
    </submittedName>
</protein>
<organism evidence="3 4">
    <name type="scientific">Methylosinus trichosporium (strain ATCC 35070 / NCIMB 11131 / UNIQEM 75 / OB3b)</name>
    <dbReference type="NCBI Taxonomy" id="595536"/>
    <lineage>
        <taxon>Bacteria</taxon>
        <taxon>Pseudomonadati</taxon>
        <taxon>Pseudomonadota</taxon>
        <taxon>Alphaproteobacteria</taxon>
        <taxon>Hyphomicrobiales</taxon>
        <taxon>Methylocystaceae</taxon>
        <taxon>Methylosinus</taxon>
    </lineage>
</organism>
<evidence type="ECO:0000313" key="3">
    <source>
        <dbReference type="EMBL" id="ATQ66469.1"/>
    </source>
</evidence>
<dbReference type="PANTHER" id="PTHR23028">
    <property type="entry name" value="ACETYLTRANSFERASE"/>
    <property type="match status" value="1"/>
</dbReference>
<name>A0A2D2CUY7_METT3</name>
<dbReference type="GO" id="GO:0016747">
    <property type="term" value="F:acyltransferase activity, transferring groups other than amino-acyl groups"/>
    <property type="evidence" value="ECO:0007669"/>
    <property type="project" value="InterPro"/>
</dbReference>
<dbReference type="InterPro" id="IPR050879">
    <property type="entry name" value="Acyltransferase_3"/>
</dbReference>
<feature type="domain" description="Acyltransferase 3" evidence="2">
    <location>
        <begin position="5"/>
        <end position="313"/>
    </location>
</feature>
<dbReference type="Pfam" id="PF01757">
    <property type="entry name" value="Acyl_transf_3"/>
    <property type="match status" value="1"/>
</dbReference>
<gene>
    <name evidence="3" type="ORF">CQW49_00100</name>
</gene>
<feature type="transmembrane region" description="Helical" evidence="1">
    <location>
        <begin position="259"/>
        <end position="282"/>
    </location>
</feature>
<sequence>MGFYRLFLAYLVVYSHAGTNVYGFNLGVVAVVSFLLLSGFVMSALIRKYYMSLSSIGYFYLDRFARIAPQFYLYALLTLIGAVAFELRHPWMKFAPSTSRAVVQFSIIPLNIYPHADKLVPQAWSLGLEATFYLIFPFILLLRLRLLTAAVSFAIFLLAYTTVLNFDRWGYRLLPGTMFIFICGSWIEKSENKYINCIPAFIAIIAAILLFISYYYSAIALDNDYLETIRRSTLLGVVIGIPAVYILKYIDYSSRFESVAGDLSYGVFLNHILIIGIILTYSPLNSDDFKCFSGILLIGCVFMASTVLSYASYKLVERPALTSRRKLRVSNSGRAGTARAVSAIERSGVA</sequence>
<dbReference type="KEGG" id="mtw:CQW49_00100"/>
<proteinExistence type="predicted"/>
<evidence type="ECO:0000259" key="2">
    <source>
        <dbReference type="Pfam" id="PF01757"/>
    </source>
</evidence>
<accession>A0A2D2CUY7</accession>
<dbReference type="PANTHER" id="PTHR23028:SF53">
    <property type="entry name" value="ACYL_TRANSF_3 DOMAIN-CONTAINING PROTEIN"/>
    <property type="match status" value="1"/>
</dbReference>
<dbReference type="AlphaFoldDB" id="A0A2D2CUY7"/>
<keyword evidence="1" id="KW-0472">Membrane</keyword>
<keyword evidence="1" id="KW-0812">Transmembrane</keyword>
<dbReference type="GO" id="GO:0009103">
    <property type="term" value="P:lipopolysaccharide biosynthetic process"/>
    <property type="evidence" value="ECO:0007669"/>
    <property type="project" value="TreeGrafter"/>
</dbReference>
<keyword evidence="4" id="KW-1185">Reference proteome</keyword>
<feature type="transmembrane region" description="Helical" evidence="1">
    <location>
        <begin position="27"/>
        <end position="46"/>
    </location>
</feature>
<keyword evidence="1" id="KW-1133">Transmembrane helix</keyword>